<dbReference type="Proteomes" id="UP000092583">
    <property type="component" value="Unassembled WGS sequence"/>
</dbReference>
<dbReference type="GO" id="GO:0005730">
    <property type="term" value="C:nucleolus"/>
    <property type="evidence" value="ECO:0007669"/>
    <property type="project" value="TreeGrafter"/>
</dbReference>
<proteinExistence type="predicted"/>
<dbReference type="EMBL" id="KV700091">
    <property type="protein sequence ID" value="OCF56278.1"/>
    <property type="molecule type" value="Genomic_DNA"/>
</dbReference>
<dbReference type="PANTHER" id="PTHR28096">
    <property type="entry name" value="PROTEIN FAF1"/>
    <property type="match status" value="1"/>
</dbReference>
<dbReference type="GO" id="GO:0000462">
    <property type="term" value="P:maturation of SSU-rRNA from tricistronic rRNA transcript (SSU-rRNA, 5.8S rRNA, LSU-rRNA)"/>
    <property type="evidence" value="ECO:0007669"/>
    <property type="project" value="TreeGrafter"/>
</dbReference>
<dbReference type="OrthoDB" id="5556956at2759"/>
<feature type="region of interest" description="Disordered" evidence="1">
    <location>
        <begin position="183"/>
        <end position="221"/>
    </location>
</feature>
<feature type="compositionally biased region" description="Basic residues" evidence="1">
    <location>
        <begin position="395"/>
        <end position="407"/>
    </location>
</feature>
<dbReference type="PANTHER" id="PTHR28096:SF1">
    <property type="entry name" value="PROTEIN FAF1"/>
    <property type="match status" value="1"/>
</dbReference>
<dbReference type="AlphaFoldDB" id="A0A1B9IKT7"/>
<feature type="compositionally biased region" description="Basic and acidic residues" evidence="1">
    <location>
        <begin position="95"/>
        <end position="105"/>
    </location>
</feature>
<name>A0A1B9IKT7_9TREE</name>
<organism evidence="2 3">
    <name type="scientific">Kwoniella mangroviensis CBS 10435</name>
    <dbReference type="NCBI Taxonomy" id="1331196"/>
    <lineage>
        <taxon>Eukaryota</taxon>
        <taxon>Fungi</taxon>
        <taxon>Dikarya</taxon>
        <taxon>Basidiomycota</taxon>
        <taxon>Agaricomycotina</taxon>
        <taxon>Tremellomycetes</taxon>
        <taxon>Tremellales</taxon>
        <taxon>Cryptococcaceae</taxon>
        <taxon>Kwoniella</taxon>
    </lineage>
</organism>
<protein>
    <submittedName>
        <fullName evidence="2">Uncharacterized protein</fullName>
    </submittedName>
</protein>
<sequence length="407" mass="43718">MANPSSKTPPSLIKMDSKGKGKAKALPPSKRPRASTPPSSNSSSHSDSEDDEGDVHGNDTSTMLALLEAQSRAMLGLAPLPTQGESSTASKGKKRALEGSDHDSESGSGLDDDDEEEQGEEYISDDGWGAEDGFVTDSEDEFAIDQEALVEEASKVPEVIFDGGVGSKRDMGMSKAERKAFMNGNSAKMMGLQPEDDGYNTLRKNKRARAGSEEDDLDEQSNLKLDQILHKMLLTNLLPSDTLDKANRPSEKRNHLQGRLRELASFNLPGEGISSLRSTELSKHPAHIRTAIMQKAQKREKAQREEQRAAGNIDKRFGGLSDGGGKSRGGREVKRADIGKEVGKKKGMQGRTKDDSERARGLSLGVGKFSNGMLKLSSSEIQSVNGAGRGDGGRRGGRGGKRGGKRR</sequence>
<feature type="compositionally biased region" description="Basic and acidic residues" evidence="1">
    <location>
        <begin position="329"/>
        <end position="344"/>
    </location>
</feature>
<feature type="region of interest" description="Disordered" evidence="1">
    <location>
        <begin position="1"/>
        <end position="146"/>
    </location>
</feature>
<reference evidence="3" key="2">
    <citation type="submission" date="2013-12" db="EMBL/GenBank/DDBJ databases">
        <title>Evolution of pathogenesis and genome organization in the Tremellales.</title>
        <authorList>
            <person name="Cuomo C."/>
            <person name="Litvintseva A."/>
            <person name="Heitman J."/>
            <person name="Chen Y."/>
            <person name="Sun S."/>
            <person name="Springer D."/>
            <person name="Dromer F."/>
            <person name="Young S."/>
            <person name="Zeng Q."/>
            <person name="Chapman S."/>
            <person name="Gujja S."/>
            <person name="Saif S."/>
            <person name="Birren B."/>
        </authorList>
    </citation>
    <scope>NUCLEOTIDE SEQUENCE [LARGE SCALE GENOMIC DNA]</scope>
    <source>
        <strain evidence="3">CBS 10435</strain>
    </source>
</reference>
<feature type="compositionally biased region" description="Acidic residues" evidence="1">
    <location>
        <begin position="110"/>
        <end position="124"/>
    </location>
</feature>
<feature type="compositionally biased region" description="Basic and acidic residues" evidence="1">
    <location>
        <begin position="297"/>
        <end position="317"/>
    </location>
</feature>
<reference evidence="2 3" key="1">
    <citation type="submission" date="2013-07" db="EMBL/GenBank/DDBJ databases">
        <title>The Genome Sequence of Kwoniella mangroviensis CBS10435.</title>
        <authorList>
            <consortium name="The Broad Institute Genome Sequencing Platform"/>
            <person name="Cuomo C."/>
            <person name="Litvintseva A."/>
            <person name="Chen Y."/>
            <person name="Heitman J."/>
            <person name="Sun S."/>
            <person name="Springer D."/>
            <person name="Dromer F."/>
            <person name="Young S.K."/>
            <person name="Zeng Q."/>
            <person name="Gargeya S."/>
            <person name="Fitzgerald M."/>
            <person name="Abouelleil A."/>
            <person name="Alvarado L."/>
            <person name="Berlin A.M."/>
            <person name="Chapman S.B."/>
            <person name="Dewar J."/>
            <person name="Goldberg J."/>
            <person name="Griggs A."/>
            <person name="Gujja S."/>
            <person name="Hansen M."/>
            <person name="Howarth C."/>
            <person name="Imamovic A."/>
            <person name="Larimer J."/>
            <person name="McCowan C."/>
            <person name="Murphy C."/>
            <person name="Pearson M."/>
            <person name="Priest M."/>
            <person name="Roberts A."/>
            <person name="Saif S."/>
            <person name="Shea T."/>
            <person name="Sykes S."/>
            <person name="Wortman J."/>
            <person name="Nusbaum C."/>
            <person name="Birren B."/>
        </authorList>
    </citation>
    <scope>NUCLEOTIDE SEQUENCE [LARGE SCALE GENOMIC DNA]</scope>
    <source>
        <strain evidence="2 3">CBS 10435</strain>
    </source>
</reference>
<keyword evidence="3" id="KW-1185">Reference proteome</keyword>
<feature type="compositionally biased region" description="Polar residues" evidence="1">
    <location>
        <begin position="376"/>
        <end position="385"/>
    </location>
</feature>
<feature type="compositionally biased region" description="Basic and acidic residues" evidence="1">
    <location>
        <begin position="351"/>
        <end position="360"/>
    </location>
</feature>
<gene>
    <name evidence="2" type="ORF">L486_06219</name>
</gene>
<evidence type="ECO:0000256" key="1">
    <source>
        <dbReference type="SAM" id="MobiDB-lite"/>
    </source>
</evidence>
<dbReference type="STRING" id="1331196.A0A1B9IKT7"/>
<dbReference type="InterPro" id="IPR053030">
    <property type="entry name" value="Ribosomal_biogenesis_FAF1-like"/>
</dbReference>
<accession>A0A1B9IKT7</accession>
<evidence type="ECO:0000313" key="3">
    <source>
        <dbReference type="Proteomes" id="UP000092583"/>
    </source>
</evidence>
<evidence type="ECO:0000313" key="2">
    <source>
        <dbReference type="EMBL" id="OCF56278.1"/>
    </source>
</evidence>
<feature type="region of interest" description="Disordered" evidence="1">
    <location>
        <begin position="296"/>
        <end position="407"/>
    </location>
</feature>
<feature type="compositionally biased region" description="Acidic residues" evidence="1">
    <location>
        <begin position="137"/>
        <end position="146"/>
    </location>
</feature>